<evidence type="ECO:0000256" key="1">
    <source>
        <dbReference type="ARBA" id="ARBA00005560"/>
    </source>
</evidence>
<dbReference type="SUPFAM" id="SSF55945">
    <property type="entry name" value="TATA-box binding protein-like"/>
    <property type="match status" value="2"/>
</dbReference>
<dbReference type="GO" id="GO:0006352">
    <property type="term" value="P:DNA-templated transcription initiation"/>
    <property type="evidence" value="ECO:0007669"/>
    <property type="project" value="InterPro"/>
</dbReference>
<protein>
    <recommendedName>
        <fullName evidence="6">TATA-box-binding protein</fullName>
    </recommendedName>
</protein>
<evidence type="ECO:0000256" key="4">
    <source>
        <dbReference type="SAM" id="MobiDB-lite"/>
    </source>
</evidence>
<evidence type="ECO:0008006" key="6">
    <source>
        <dbReference type="Google" id="ProtNLM"/>
    </source>
</evidence>
<sequence>MKALDIPPPHPESKGEGKEEEEVKGQKEWLHESSGCTIKVQNVTVSCSTGCALDLGQLARHIRYAEYNPRRSQQSLAMRLAQPPTTAILYPSGRMGVTGAQSESDAQLAARRLFRLISKQVTDNASSSKSSAATTGGDDGDGGSSRTGVKPRLSPIRTVAMQALVQVPFDVALELLALGKPRQATYDPEVFPGLIYKMQSQSHRQDRGGGSGGASGHQGGVVAFIFCSGRVLFTGARREEDIKAALDKLYPVLLEFKDNDVEHQTSG</sequence>
<evidence type="ECO:0000256" key="2">
    <source>
        <dbReference type="ARBA" id="ARBA00023125"/>
    </source>
</evidence>
<evidence type="ECO:0000256" key="3">
    <source>
        <dbReference type="ARBA" id="ARBA00023163"/>
    </source>
</evidence>
<dbReference type="AlphaFoldDB" id="A0A7S2UZE7"/>
<dbReference type="PRINTS" id="PR00686">
    <property type="entry name" value="TIFACTORIID"/>
</dbReference>
<dbReference type="GO" id="GO:0003677">
    <property type="term" value="F:DNA binding"/>
    <property type="evidence" value="ECO:0007669"/>
    <property type="project" value="UniProtKB-KW"/>
</dbReference>
<accession>A0A7S2UZE7</accession>
<gene>
    <name evidence="5" type="ORF">FJAP1339_LOCUS5836</name>
</gene>
<feature type="region of interest" description="Disordered" evidence="4">
    <location>
        <begin position="1"/>
        <end position="26"/>
    </location>
</feature>
<feature type="compositionally biased region" description="Pro residues" evidence="4">
    <location>
        <begin position="1"/>
        <end position="10"/>
    </location>
</feature>
<dbReference type="EMBL" id="HBHR01012028">
    <property type="protein sequence ID" value="CAD9863347.1"/>
    <property type="molecule type" value="Transcribed_RNA"/>
</dbReference>
<evidence type="ECO:0000313" key="5">
    <source>
        <dbReference type="EMBL" id="CAD9863347.1"/>
    </source>
</evidence>
<comment type="similarity">
    <text evidence="1">Belongs to the TBP family.</text>
</comment>
<feature type="compositionally biased region" description="Basic and acidic residues" evidence="4">
    <location>
        <begin position="11"/>
        <end position="26"/>
    </location>
</feature>
<dbReference type="InterPro" id="IPR012295">
    <property type="entry name" value="TBP_dom_sf"/>
</dbReference>
<reference evidence="5" key="1">
    <citation type="submission" date="2021-01" db="EMBL/GenBank/DDBJ databases">
        <authorList>
            <person name="Corre E."/>
            <person name="Pelletier E."/>
            <person name="Niang G."/>
            <person name="Scheremetjew M."/>
            <person name="Finn R."/>
            <person name="Kale V."/>
            <person name="Holt S."/>
            <person name="Cochrane G."/>
            <person name="Meng A."/>
            <person name="Brown T."/>
            <person name="Cohen L."/>
        </authorList>
    </citation>
    <scope>NUCLEOTIDE SEQUENCE</scope>
    <source>
        <strain evidence="5">CCMP1661</strain>
    </source>
</reference>
<dbReference type="PANTHER" id="PTHR10126">
    <property type="entry name" value="TATA-BOX BINDING PROTEIN"/>
    <property type="match status" value="1"/>
</dbReference>
<proteinExistence type="inferred from homology"/>
<dbReference type="InterPro" id="IPR000814">
    <property type="entry name" value="TBP"/>
</dbReference>
<feature type="compositionally biased region" description="Low complexity" evidence="4">
    <location>
        <begin position="125"/>
        <end position="136"/>
    </location>
</feature>
<organism evidence="5">
    <name type="scientific">Fibrocapsa japonica</name>
    <dbReference type="NCBI Taxonomy" id="94617"/>
    <lineage>
        <taxon>Eukaryota</taxon>
        <taxon>Sar</taxon>
        <taxon>Stramenopiles</taxon>
        <taxon>Ochrophyta</taxon>
        <taxon>Raphidophyceae</taxon>
        <taxon>Chattonellales</taxon>
        <taxon>Chattonellaceae</taxon>
        <taxon>Fibrocapsa</taxon>
    </lineage>
</organism>
<dbReference type="Pfam" id="PF00352">
    <property type="entry name" value="TBP"/>
    <property type="match status" value="2"/>
</dbReference>
<keyword evidence="2" id="KW-0238">DNA-binding</keyword>
<keyword evidence="3" id="KW-0804">Transcription</keyword>
<feature type="region of interest" description="Disordered" evidence="4">
    <location>
        <begin position="125"/>
        <end position="151"/>
    </location>
</feature>
<name>A0A7S2UZE7_9STRA</name>
<dbReference type="Gene3D" id="3.30.310.10">
    <property type="entry name" value="TATA-Binding Protein"/>
    <property type="match status" value="2"/>
</dbReference>